<dbReference type="PROSITE" id="PS50006">
    <property type="entry name" value="FHA_DOMAIN"/>
    <property type="match status" value="1"/>
</dbReference>
<feature type="domain" description="FHA" evidence="1">
    <location>
        <begin position="63"/>
        <end position="126"/>
    </location>
</feature>
<dbReference type="InterPro" id="IPR050923">
    <property type="entry name" value="Cell_Proc_Reg/RNA_Proc"/>
</dbReference>
<dbReference type="InterPro" id="IPR008984">
    <property type="entry name" value="SMAD_FHA_dom_sf"/>
</dbReference>
<feature type="non-terminal residue" evidence="2">
    <location>
        <position position="1"/>
    </location>
</feature>
<dbReference type="EMBL" id="JAVRRA010009298">
    <property type="protein sequence ID" value="KAK5249856.1"/>
    <property type="molecule type" value="Genomic_DNA"/>
</dbReference>
<evidence type="ECO:0000259" key="1">
    <source>
        <dbReference type="PROSITE" id="PS50006"/>
    </source>
</evidence>
<gene>
    <name evidence="2" type="ORF">LTR16_006107</name>
</gene>
<dbReference type="Gene3D" id="2.60.200.20">
    <property type="match status" value="1"/>
</dbReference>
<organism evidence="2 3">
    <name type="scientific">Cryomyces antarcticus</name>
    <dbReference type="NCBI Taxonomy" id="329879"/>
    <lineage>
        <taxon>Eukaryota</taxon>
        <taxon>Fungi</taxon>
        <taxon>Dikarya</taxon>
        <taxon>Ascomycota</taxon>
        <taxon>Pezizomycotina</taxon>
        <taxon>Dothideomycetes</taxon>
        <taxon>Dothideomycetes incertae sedis</taxon>
        <taxon>Cryomyces</taxon>
    </lineage>
</organism>
<evidence type="ECO:0000313" key="2">
    <source>
        <dbReference type="EMBL" id="KAK5249856.1"/>
    </source>
</evidence>
<dbReference type="InterPro" id="IPR000253">
    <property type="entry name" value="FHA_dom"/>
</dbReference>
<keyword evidence="3" id="KW-1185">Reference proteome</keyword>
<evidence type="ECO:0000313" key="3">
    <source>
        <dbReference type="Proteomes" id="UP001357485"/>
    </source>
</evidence>
<comment type="caution">
    <text evidence="2">The sequence shown here is derived from an EMBL/GenBank/DDBJ whole genome shotgun (WGS) entry which is preliminary data.</text>
</comment>
<accession>A0ABR0LW30</accession>
<name>A0ABR0LW30_9PEZI</name>
<dbReference type="PANTHER" id="PTHR23308">
    <property type="entry name" value="NUCLEAR INHIBITOR OF PROTEIN PHOSPHATASE-1"/>
    <property type="match status" value="1"/>
</dbReference>
<dbReference type="SUPFAM" id="SSF49879">
    <property type="entry name" value="SMAD/FHA domain"/>
    <property type="match status" value="1"/>
</dbReference>
<dbReference type="Proteomes" id="UP001357485">
    <property type="component" value="Unassembled WGS sequence"/>
</dbReference>
<reference evidence="2 3" key="1">
    <citation type="submission" date="2023-08" db="EMBL/GenBank/DDBJ databases">
        <title>Black Yeasts Isolated from many extreme environments.</title>
        <authorList>
            <person name="Coleine C."/>
            <person name="Stajich J.E."/>
            <person name="Selbmann L."/>
        </authorList>
    </citation>
    <scope>NUCLEOTIDE SEQUENCE [LARGE SCALE GENOMIC DNA]</scope>
    <source>
        <strain evidence="2 3">CCFEE 536</strain>
    </source>
</reference>
<protein>
    <recommendedName>
        <fullName evidence="1">FHA domain-containing protein</fullName>
    </recommendedName>
</protein>
<sequence>APNFAPSGALAREANTLAGSAVVLKYHEPADARKPPATAAWRLYTFKRAALLATTRLAERSCWLLGRAAAVADLALDHPSASGQHAALQFRHVVRTDPFGDTHASVALYVIDLESANGTVLNGEKIEPARFVECLHGDVLRFGLSEREYVVMLPPPDK</sequence>
<dbReference type="Pfam" id="PF00498">
    <property type="entry name" value="FHA"/>
    <property type="match status" value="1"/>
</dbReference>
<dbReference type="SMART" id="SM00240">
    <property type="entry name" value="FHA"/>
    <property type="match status" value="1"/>
</dbReference>
<proteinExistence type="predicted"/>